<evidence type="ECO:0000313" key="3">
    <source>
        <dbReference type="Proteomes" id="UP000054007"/>
    </source>
</evidence>
<proteinExistence type="predicted"/>
<feature type="compositionally biased region" description="Basic and acidic residues" evidence="1">
    <location>
        <begin position="283"/>
        <end position="294"/>
    </location>
</feature>
<protein>
    <submittedName>
        <fullName evidence="2">Uncharacterized protein</fullName>
    </submittedName>
</protein>
<feature type="region of interest" description="Disordered" evidence="1">
    <location>
        <begin position="1"/>
        <end position="375"/>
    </location>
</feature>
<organism evidence="2 3">
    <name type="scientific">Cylindrobasidium torrendii FP15055 ss-10</name>
    <dbReference type="NCBI Taxonomy" id="1314674"/>
    <lineage>
        <taxon>Eukaryota</taxon>
        <taxon>Fungi</taxon>
        <taxon>Dikarya</taxon>
        <taxon>Basidiomycota</taxon>
        <taxon>Agaricomycotina</taxon>
        <taxon>Agaricomycetes</taxon>
        <taxon>Agaricomycetidae</taxon>
        <taxon>Agaricales</taxon>
        <taxon>Marasmiineae</taxon>
        <taxon>Physalacriaceae</taxon>
        <taxon>Cylindrobasidium</taxon>
    </lineage>
</organism>
<evidence type="ECO:0000256" key="1">
    <source>
        <dbReference type="SAM" id="MobiDB-lite"/>
    </source>
</evidence>
<feature type="compositionally biased region" description="Basic and acidic residues" evidence="1">
    <location>
        <begin position="344"/>
        <end position="355"/>
    </location>
</feature>
<dbReference type="PRINTS" id="PR01217">
    <property type="entry name" value="PRICHEXTENSN"/>
</dbReference>
<keyword evidence="3" id="KW-1185">Reference proteome</keyword>
<accession>A0A0D7B396</accession>
<sequence length="375" mass="40092">MRVLRGDTPDGTVALSSDSDSADELDTLSPRKANKIRNLEGSMPRMQNPYNRLGKIPKKGSSQSSSQPASESQSRSKSPTKSTSSIFNDDDSDGLPECIKSPNPEPRRPTADSSKLKSTEAAPKPKKVGPIKPPTKAAFSERRTGPSKPRNDLLKSKPEPKSQPEPPTSKPERPKPRPARKPKPPESDADTSLEVTDSKPAPAVRRPAPLPVSPPSSIDKGKQKAAPAPHPSLVSNKDKGKQPSKSLTQGKQASLPTPSSSQSSLNGGKSKPSKGKPRPRRVLSSEERSDEEKGPQPAPFPVNLSPVKAVTAPKPATFPVSPPKRASKPKPAAFPVIFSPGHKRTSDSSDGERSSKKMRQASRRCALAHRVSLPN</sequence>
<evidence type="ECO:0000313" key="2">
    <source>
        <dbReference type="EMBL" id="KIY64006.1"/>
    </source>
</evidence>
<dbReference type="AlphaFoldDB" id="A0A0D7B396"/>
<dbReference type="EMBL" id="KN880659">
    <property type="protein sequence ID" value="KIY64006.1"/>
    <property type="molecule type" value="Genomic_DNA"/>
</dbReference>
<name>A0A0D7B396_9AGAR</name>
<feature type="compositionally biased region" description="Low complexity" evidence="1">
    <location>
        <begin position="254"/>
        <end position="270"/>
    </location>
</feature>
<gene>
    <name evidence="2" type="ORF">CYLTODRAFT_115864</name>
</gene>
<feature type="compositionally biased region" description="Basic and acidic residues" evidence="1">
    <location>
        <begin position="139"/>
        <end position="162"/>
    </location>
</feature>
<feature type="compositionally biased region" description="Basic and acidic residues" evidence="1">
    <location>
        <begin position="105"/>
        <end position="118"/>
    </location>
</feature>
<feature type="compositionally biased region" description="Low complexity" evidence="1">
    <location>
        <begin position="59"/>
        <end position="85"/>
    </location>
</feature>
<reference evidence="2 3" key="1">
    <citation type="journal article" date="2015" name="Fungal Genet. Biol.">
        <title>Evolution of novel wood decay mechanisms in Agaricales revealed by the genome sequences of Fistulina hepatica and Cylindrobasidium torrendii.</title>
        <authorList>
            <person name="Floudas D."/>
            <person name="Held B.W."/>
            <person name="Riley R."/>
            <person name="Nagy L.G."/>
            <person name="Koehler G."/>
            <person name="Ransdell A.S."/>
            <person name="Younus H."/>
            <person name="Chow J."/>
            <person name="Chiniquy J."/>
            <person name="Lipzen A."/>
            <person name="Tritt A."/>
            <person name="Sun H."/>
            <person name="Haridas S."/>
            <person name="LaButti K."/>
            <person name="Ohm R.A."/>
            <person name="Kues U."/>
            <person name="Blanchette R.A."/>
            <person name="Grigoriev I.V."/>
            <person name="Minto R.E."/>
            <person name="Hibbett D.S."/>
        </authorList>
    </citation>
    <scope>NUCLEOTIDE SEQUENCE [LARGE SCALE GENOMIC DNA]</scope>
    <source>
        <strain evidence="2 3">FP15055 ss-10</strain>
    </source>
</reference>
<feature type="compositionally biased region" description="Basic residues" evidence="1">
    <location>
        <begin position="271"/>
        <end position="281"/>
    </location>
</feature>
<dbReference type="Proteomes" id="UP000054007">
    <property type="component" value="Unassembled WGS sequence"/>
</dbReference>
<feature type="compositionally biased region" description="Polar residues" evidence="1">
    <location>
        <begin position="243"/>
        <end position="252"/>
    </location>
</feature>